<keyword evidence="6" id="KW-1185">Reference proteome</keyword>
<dbReference type="RefSeq" id="WP_157397250.1">
    <property type="nucleotide sequence ID" value="NZ_WSEL01000003.1"/>
</dbReference>
<dbReference type="GO" id="GO:0008840">
    <property type="term" value="F:4-hydroxy-tetrahydrodipicolinate synthase activity"/>
    <property type="evidence" value="ECO:0007669"/>
    <property type="project" value="TreeGrafter"/>
</dbReference>
<name>A0A6N8ITJ9_9BURK</name>
<dbReference type="InterPro" id="IPR013785">
    <property type="entry name" value="Aldolase_TIM"/>
</dbReference>
<dbReference type="CDD" id="cd00408">
    <property type="entry name" value="DHDPS-like"/>
    <property type="match status" value="1"/>
</dbReference>
<dbReference type="Gene3D" id="3.20.20.70">
    <property type="entry name" value="Aldolase class I"/>
    <property type="match status" value="1"/>
</dbReference>
<dbReference type="SMART" id="SM01130">
    <property type="entry name" value="DHDPS"/>
    <property type="match status" value="1"/>
</dbReference>
<dbReference type="EMBL" id="WSEL01000003">
    <property type="protein sequence ID" value="MVQ29223.1"/>
    <property type="molecule type" value="Genomic_DNA"/>
</dbReference>
<dbReference type="PANTHER" id="PTHR12128">
    <property type="entry name" value="DIHYDRODIPICOLINATE SYNTHASE"/>
    <property type="match status" value="1"/>
</dbReference>
<protein>
    <submittedName>
        <fullName evidence="5">Dihydrodipicolinate synthase family protein</fullName>
    </submittedName>
</protein>
<gene>
    <name evidence="5" type="ORF">GON04_07185</name>
</gene>
<accession>A0A6N8ITJ9</accession>
<dbReference type="AlphaFoldDB" id="A0A6N8ITJ9"/>
<feature type="binding site" evidence="4">
    <location>
        <position position="233"/>
    </location>
    <ligand>
        <name>pyruvate</name>
        <dbReference type="ChEBI" id="CHEBI:15361"/>
    </ligand>
</feature>
<evidence type="ECO:0000256" key="4">
    <source>
        <dbReference type="PIRSR" id="PIRSR001365-2"/>
    </source>
</evidence>
<evidence type="ECO:0000256" key="3">
    <source>
        <dbReference type="PIRNR" id="PIRNR001365"/>
    </source>
</evidence>
<comment type="caution">
    <text evidence="5">The sequence shown here is derived from an EMBL/GenBank/DDBJ whole genome shotgun (WGS) entry which is preliminary data.</text>
</comment>
<evidence type="ECO:0000313" key="5">
    <source>
        <dbReference type="EMBL" id="MVQ29223.1"/>
    </source>
</evidence>
<evidence type="ECO:0000313" key="6">
    <source>
        <dbReference type="Proteomes" id="UP000469385"/>
    </source>
</evidence>
<evidence type="ECO:0000256" key="2">
    <source>
        <dbReference type="ARBA" id="ARBA00023239"/>
    </source>
</evidence>
<evidence type="ECO:0000256" key="1">
    <source>
        <dbReference type="ARBA" id="ARBA00007592"/>
    </source>
</evidence>
<dbReference type="SUPFAM" id="SSF51569">
    <property type="entry name" value="Aldolase"/>
    <property type="match status" value="1"/>
</dbReference>
<dbReference type="PANTHER" id="PTHR12128:SF66">
    <property type="entry name" value="4-HYDROXY-2-OXOGLUTARATE ALDOLASE, MITOCHONDRIAL"/>
    <property type="match status" value="1"/>
</dbReference>
<dbReference type="Pfam" id="PF00701">
    <property type="entry name" value="DHDPS"/>
    <property type="match status" value="1"/>
</dbReference>
<keyword evidence="2 3" id="KW-0456">Lyase</keyword>
<proteinExistence type="inferred from homology"/>
<organism evidence="5 6">
    <name type="scientific">Ramlibacter pinisoli</name>
    <dbReference type="NCBI Taxonomy" id="2682844"/>
    <lineage>
        <taxon>Bacteria</taxon>
        <taxon>Pseudomonadati</taxon>
        <taxon>Pseudomonadota</taxon>
        <taxon>Betaproteobacteria</taxon>
        <taxon>Burkholderiales</taxon>
        <taxon>Comamonadaceae</taxon>
        <taxon>Ramlibacter</taxon>
    </lineage>
</organism>
<dbReference type="InterPro" id="IPR002220">
    <property type="entry name" value="DapA-like"/>
</dbReference>
<dbReference type="Proteomes" id="UP000469385">
    <property type="component" value="Unassembled WGS sequence"/>
</dbReference>
<sequence>MNSRYPDRKSLSHRLYTALVLPLKNGEDIDEDGLRRLVRYYVQSRFAAVGGLIANPEAGEISYLTREEKRRVLEIVLEEAAGKLPVLAGTFAWTTREVIVTAQDAKAIGADGIFVIPPAGSMDVSVAWDATRYPEVWLDQIKDQDRAVDMPIFAHPIANVTPQYGLGLPLEPTLKICREVPNVVGWKMTYSPQGARLIGRALREHAPEVAVLPSSAHFFHDYLASGWQFDGAISGSFNYAMEPMLAHIEAFGRNDLVGAREIWNAGMARLHEYVYSEPGRLHVRYKIAAWLRGLLDSPLMRKPMPSPREEEIRALARLMSASGIEVVRKDLTPPAH</sequence>
<comment type="similarity">
    <text evidence="1 3">Belongs to the DapA family.</text>
</comment>
<reference evidence="5 6" key="1">
    <citation type="submission" date="2019-12" db="EMBL/GenBank/DDBJ databases">
        <authorList>
            <person name="Huq M.A."/>
        </authorList>
    </citation>
    <scope>NUCLEOTIDE SEQUENCE [LARGE SCALE GENOMIC DNA]</scope>
    <source>
        <strain evidence="5 6">MAH-25</strain>
    </source>
</reference>
<dbReference type="PIRSF" id="PIRSF001365">
    <property type="entry name" value="DHDPS"/>
    <property type="match status" value="1"/>
</dbReference>